<dbReference type="Proteomes" id="UP001187734">
    <property type="component" value="Unassembled WGS sequence"/>
</dbReference>
<evidence type="ECO:0000313" key="1">
    <source>
        <dbReference type="EMBL" id="SPJ88741.1"/>
    </source>
</evidence>
<dbReference type="EMBL" id="ONZP01000625">
    <property type="protein sequence ID" value="SPJ88741.1"/>
    <property type="molecule type" value="Genomic_DNA"/>
</dbReference>
<evidence type="ECO:0000313" key="2">
    <source>
        <dbReference type="Proteomes" id="UP001187734"/>
    </source>
</evidence>
<gene>
    <name evidence="1" type="ORF">FTOL_12635</name>
</gene>
<reference evidence="1" key="1">
    <citation type="submission" date="2018-03" db="EMBL/GenBank/DDBJ databases">
        <authorList>
            <person name="Guldener U."/>
        </authorList>
    </citation>
    <scope>NUCLEOTIDE SEQUENCE</scope>
</reference>
<name>A0AAE8MM25_9HYPO</name>
<protein>
    <submittedName>
        <fullName evidence="1">Uncharacterized protein</fullName>
    </submittedName>
</protein>
<organism evidence="1 2">
    <name type="scientific">Fusarium torulosum</name>
    <dbReference type="NCBI Taxonomy" id="33205"/>
    <lineage>
        <taxon>Eukaryota</taxon>
        <taxon>Fungi</taxon>
        <taxon>Dikarya</taxon>
        <taxon>Ascomycota</taxon>
        <taxon>Pezizomycotina</taxon>
        <taxon>Sordariomycetes</taxon>
        <taxon>Hypocreomycetidae</taxon>
        <taxon>Hypocreales</taxon>
        <taxon>Nectriaceae</taxon>
        <taxon>Fusarium</taxon>
    </lineage>
</organism>
<proteinExistence type="predicted"/>
<comment type="caution">
    <text evidence="1">The sequence shown here is derived from an EMBL/GenBank/DDBJ whole genome shotgun (WGS) entry which is preliminary data.</text>
</comment>
<accession>A0AAE8MM25</accession>
<sequence length="12" mass="1592">MRHPYEQLFQRS</sequence>
<keyword evidence="2" id="KW-1185">Reference proteome</keyword>